<keyword evidence="7 9" id="KW-0472">Membrane</keyword>
<dbReference type="GO" id="GO:0045047">
    <property type="term" value="P:protein targeting to ER"/>
    <property type="evidence" value="ECO:0007669"/>
    <property type="project" value="TreeGrafter"/>
</dbReference>
<comment type="similarity">
    <text evidence="2">Belongs to the SPCS2 family.</text>
</comment>
<dbReference type="STRING" id="401625.A0A0P1BIL1"/>
<evidence type="ECO:0000256" key="4">
    <source>
        <dbReference type="ARBA" id="ARBA00022692"/>
    </source>
</evidence>
<sequence>MPDKAASKSAAASPSEAPTRIYIDNSNSTELKLTCDEAVERILTSNSSNPWRASHLLVDIRLVLGFIASIEMIGVSAWAWKIVPEWNENKGLTAVAVGVYMVLSGIQTALAYLEGDTIFRGAQSSADASSSATSSTQKKLRISSGALPKAQTDKEASKEDGKKWTTPPVYELELEWSGGKVRKSGKEKINLGHMGEWFTQEGEFVEDIFSKKLLAAIDSVLA</sequence>
<dbReference type="EMBL" id="CCYA01000278">
    <property type="protein sequence ID" value="CEH16041.1"/>
    <property type="molecule type" value="Genomic_DNA"/>
</dbReference>
<organism evidence="10 11">
    <name type="scientific">Ceraceosorus bombacis</name>
    <dbReference type="NCBI Taxonomy" id="401625"/>
    <lineage>
        <taxon>Eukaryota</taxon>
        <taxon>Fungi</taxon>
        <taxon>Dikarya</taxon>
        <taxon>Basidiomycota</taxon>
        <taxon>Ustilaginomycotina</taxon>
        <taxon>Exobasidiomycetes</taxon>
        <taxon>Ceraceosorales</taxon>
        <taxon>Ceraceosoraceae</taxon>
        <taxon>Ceraceosorus</taxon>
    </lineage>
</organism>
<evidence type="ECO:0000256" key="2">
    <source>
        <dbReference type="ARBA" id="ARBA00007324"/>
    </source>
</evidence>
<keyword evidence="6 9" id="KW-1133">Transmembrane helix</keyword>
<evidence type="ECO:0000256" key="7">
    <source>
        <dbReference type="ARBA" id="ARBA00023136"/>
    </source>
</evidence>
<feature type="transmembrane region" description="Helical" evidence="9">
    <location>
        <begin position="92"/>
        <end position="113"/>
    </location>
</feature>
<dbReference type="PANTHER" id="PTHR13085">
    <property type="entry name" value="MICROSOMAL SIGNAL PEPTIDASE 25 KDA SUBUNIT"/>
    <property type="match status" value="1"/>
</dbReference>
<comment type="subcellular location">
    <subcellularLocation>
        <location evidence="1">Endoplasmic reticulum membrane</location>
        <topology evidence="1">Multi-pass membrane protein</topology>
    </subcellularLocation>
</comment>
<evidence type="ECO:0000256" key="3">
    <source>
        <dbReference type="ARBA" id="ARBA00017057"/>
    </source>
</evidence>
<reference evidence="10 11" key="1">
    <citation type="submission" date="2014-09" db="EMBL/GenBank/DDBJ databases">
        <authorList>
            <person name="Magalhaes I.L.F."/>
            <person name="Oliveira U."/>
            <person name="Santos F.R."/>
            <person name="Vidigal T.H.D.A."/>
            <person name="Brescovit A.D."/>
            <person name="Santos A.J."/>
        </authorList>
    </citation>
    <scope>NUCLEOTIDE SEQUENCE [LARGE SCALE GENOMIC DNA]</scope>
</reference>
<evidence type="ECO:0000313" key="11">
    <source>
        <dbReference type="Proteomes" id="UP000054845"/>
    </source>
</evidence>
<dbReference type="GO" id="GO:0006465">
    <property type="term" value="P:signal peptide processing"/>
    <property type="evidence" value="ECO:0007669"/>
    <property type="project" value="InterPro"/>
</dbReference>
<keyword evidence="4 9" id="KW-0812">Transmembrane</keyword>
<dbReference type="AlphaFoldDB" id="A0A0P1BIL1"/>
<dbReference type="GO" id="GO:0005787">
    <property type="term" value="C:signal peptidase complex"/>
    <property type="evidence" value="ECO:0007669"/>
    <property type="project" value="InterPro"/>
</dbReference>
<dbReference type="PANTHER" id="PTHR13085:SF0">
    <property type="entry name" value="SIGNAL PEPTIDASE COMPLEX SUBUNIT 2"/>
    <property type="match status" value="1"/>
</dbReference>
<evidence type="ECO:0000256" key="5">
    <source>
        <dbReference type="ARBA" id="ARBA00022824"/>
    </source>
</evidence>
<keyword evidence="5" id="KW-0256">Endoplasmic reticulum</keyword>
<name>A0A0P1BIL1_9BASI</name>
<evidence type="ECO:0000256" key="8">
    <source>
        <dbReference type="ARBA" id="ARBA00045608"/>
    </source>
</evidence>
<evidence type="ECO:0000256" key="9">
    <source>
        <dbReference type="SAM" id="Phobius"/>
    </source>
</evidence>
<comment type="function">
    <text evidence="8">Component of the signal peptidase complex (SPC) which catalyzes the cleavage of N-terminal signal sequences from nascent proteins as they are translocated into the lumen of the endoplasmic reticulum. Enhances the enzymatic activity of SPC and facilitates the interactions between different components of the translocation site.</text>
</comment>
<evidence type="ECO:0000256" key="1">
    <source>
        <dbReference type="ARBA" id="ARBA00004477"/>
    </source>
</evidence>
<dbReference type="OrthoDB" id="29558at2759"/>
<accession>A0A0P1BIL1</accession>
<dbReference type="Pfam" id="PF06703">
    <property type="entry name" value="SPC25"/>
    <property type="match status" value="1"/>
</dbReference>
<dbReference type="InterPro" id="IPR009582">
    <property type="entry name" value="Spc2/SPCS2"/>
</dbReference>
<evidence type="ECO:0000256" key="6">
    <source>
        <dbReference type="ARBA" id="ARBA00022989"/>
    </source>
</evidence>
<protein>
    <recommendedName>
        <fullName evidence="3">Signal peptidase complex subunit 2</fullName>
    </recommendedName>
</protein>
<feature type="transmembrane region" description="Helical" evidence="9">
    <location>
        <begin position="62"/>
        <end position="80"/>
    </location>
</feature>
<keyword evidence="11" id="KW-1185">Reference proteome</keyword>
<evidence type="ECO:0000313" key="10">
    <source>
        <dbReference type="EMBL" id="CEH16041.1"/>
    </source>
</evidence>
<proteinExistence type="inferred from homology"/>
<dbReference type="Proteomes" id="UP000054845">
    <property type="component" value="Unassembled WGS sequence"/>
</dbReference>